<organism evidence="1 2">
    <name type="scientific">Natrialba phage PhiCh1</name>
    <dbReference type="NCBI Taxonomy" id="114777"/>
    <lineage>
        <taxon>Viruses</taxon>
        <taxon>Duplodnaviria</taxon>
        <taxon>Heunggongvirae</taxon>
        <taxon>Uroviricota</taxon>
        <taxon>Caudoviricetes</taxon>
        <taxon>Vertoviridae</taxon>
        <taxon>Myohalovirus</taxon>
        <taxon>Myohalovirus alkaliphilum</taxon>
        <taxon>Myohalovirus phiCh1</taxon>
    </lineage>
</organism>
<keyword evidence="2" id="KW-1185">Reference proteome</keyword>
<name>A0A481W3L9_9CAUD</name>
<sequence>MMTTEVQSAHCLRRIVVARVAAADLFREDVRVVDGIPDDAEVKSTYLDPDTDSIVFIVQSSSFEPVKERATIPRLDLEVEAVEPERQRNAQVINEVERADG</sequence>
<evidence type="ECO:0000313" key="1">
    <source>
        <dbReference type="EMBL" id="QBJ01186.1"/>
    </source>
</evidence>
<evidence type="ECO:0000313" key="2">
    <source>
        <dbReference type="Proteomes" id="UP000293038"/>
    </source>
</evidence>
<reference evidence="1 2" key="1">
    <citation type="journal article" date="1997" name="Mol. Microbiol.">
        <title>Characterization of Natronobacterium magadii phage phi Ch1, a unique archaeal phage containing DNA and RNA.</title>
        <authorList>
            <person name="Witte A."/>
            <person name="Baranyi U."/>
            <person name="Klein R."/>
            <person name="Sulzner M."/>
            <person name="Luo C."/>
            <person name="Wanner G."/>
            <person name="Kruger D.H."/>
            <person name="Lubitz W."/>
        </authorList>
    </citation>
    <scope>NUCLEOTIDE SEQUENCE [LARGE SCALE GENOMIC DNA]</scope>
</reference>
<gene>
    <name evidence="1" type="ORF">PhiCh1_020</name>
</gene>
<proteinExistence type="predicted"/>
<dbReference type="Proteomes" id="UP000293038">
    <property type="component" value="Segment"/>
</dbReference>
<protein>
    <submittedName>
        <fullName evidence="1">Uncharacterized protein</fullName>
    </submittedName>
</protein>
<accession>A0A481W3L9</accession>
<reference evidence="2" key="3">
    <citation type="journal article" date="2019" name="Genes (Basel)">
        <title>Halobacterium salinarum virus ChaoS9, a Novel Halovirus Related to PhiH1 and PhiCh1.</title>
        <authorList>
            <person name="Dyall-Smith M."/>
            <person name="Palm P."/>
            <person name="Wanner G."/>
            <person name="Witte A."/>
            <person name="Oesterhelt D."/>
            <person name="Pfeiffer F."/>
        </authorList>
    </citation>
    <scope>NUCLEOTIDE SEQUENCE [LARGE SCALE GENOMIC DNA]</scope>
</reference>
<dbReference type="EMBL" id="MK450543">
    <property type="protein sequence ID" value="QBJ01186.1"/>
    <property type="molecule type" value="Genomic_DNA"/>
</dbReference>
<reference evidence="1 2" key="2">
    <citation type="journal article" date="2002" name="Mol. Microbiol.">
        <title>Natrialba magadii virus phiCh1: first complete nucleotide sequence and functional organization of a virus infecting a haloalkaliphilic archaeon.</title>
        <authorList>
            <person name="Klein R."/>
            <person name="Baranyi U."/>
            <person name="Rossler N."/>
            <person name="Greineder B."/>
            <person name="Scholz H."/>
            <person name="Witte A."/>
        </authorList>
    </citation>
    <scope>NUCLEOTIDE SEQUENCE [LARGE SCALE GENOMIC DNA]</scope>
</reference>